<organism evidence="1 2">
    <name type="scientific">Blattamonas nauphoetae</name>
    <dbReference type="NCBI Taxonomy" id="2049346"/>
    <lineage>
        <taxon>Eukaryota</taxon>
        <taxon>Metamonada</taxon>
        <taxon>Preaxostyla</taxon>
        <taxon>Oxymonadida</taxon>
        <taxon>Blattamonas</taxon>
    </lineage>
</organism>
<sequence>MLSRCDRQQSGTPTRQADVEVTMMDDVVASVDENRFKSKGPWMRSLKYYTAFGKEMFFPPSELGCLQPFDQPSLISRDLR</sequence>
<comment type="caution">
    <text evidence="1">The sequence shown here is derived from an EMBL/GenBank/DDBJ whole genome shotgun (WGS) entry which is preliminary data.</text>
</comment>
<evidence type="ECO:0000313" key="2">
    <source>
        <dbReference type="Proteomes" id="UP001281761"/>
    </source>
</evidence>
<gene>
    <name evidence="1" type="ORF">BLNAU_22695</name>
</gene>
<evidence type="ECO:0000313" key="1">
    <source>
        <dbReference type="EMBL" id="KAK2942384.1"/>
    </source>
</evidence>
<proteinExistence type="predicted"/>
<dbReference type="EMBL" id="JARBJD010000412">
    <property type="protein sequence ID" value="KAK2942384.1"/>
    <property type="molecule type" value="Genomic_DNA"/>
</dbReference>
<name>A0ABQ9WTE3_9EUKA</name>
<keyword evidence="2" id="KW-1185">Reference proteome</keyword>
<dbReference type="Proteomes" id="UP001281761">
    <property type="component" value="Unassembled WGS sequence"/>
</dbReference>
<accession>A0ABQ9WTE3</accession>
<reference evidence="1 2" key="1">
    <citation type="journal article" date="2022" name="bioRxiv">
        <title>Genomics of Preaxostyla Flagellates Illuminates Evolutionary Transitions and the Path Towards Mitochondrial Loss.</title>
        <authorList>
            <person name="Novak L.V.F."/>
            <person name="Treitli S.C."/>
            <person name="Pyrih J."/>
            <person name="Halakuc P."/>
            <person name="Pipaliya S.V."/>
            <person name="Vacek V."/>
            <person name="Brzon O."/>
            <person name="Soukal P."/>
            <person name="Eme L."/>
            <person name="Dacks J.B."/>
            <person name="Karnkowska A."/>
            <person name="Elias M."/>
            <person name="Hampl V."/>
        </authorList>
    </citation>
    <scope>NUCLEOTIDE SEQUENCE [LARGE SCALE GENOMIC DNA]</scope>
    <source>
        <strain evidence="1">NAU3</strain>
        <tissue evidence="1">Gut</tissue>
    </source>
</reference>
<protein>
    <submittedName>
        <fullName evidence="1">Uncharacterized protein</fullName>
    </submittedName>
</protein>